<dbReference type="FunFam" id="1.10.1200.10:FF:000016">
    <property type="entry name" value="Non-ribosomal peptide synthase"/>
    <property type="match status" value="2"/>
</dbReference>
<dbReference type="InterPro" id="IPR057737">
    <property type="entry name" value="Condensation_MtbB-like"/>
</dbReference>
<dbReference type="InterPro" id="IPR009081">
    <property type="entry name" value="PP-bd_ACP"/>
</dbReference>
<dbReference type="Gene3D" id="3.30.559.10">
    <property type="entry name" value="Chloramphenicol acetyltransferase-like domain"/>
    <property type="match status" value="2"/>
</dbReference>
<dbReference type="InterPro" id="IPR042099">
    <property type="entry name" value="ANL_N_sf"/>
</dbReference>
<dbReference type="Proteomes" id="UP000539075">
    <property type="component" value="Unassembled WGS sequence"/>
</dbReference>
<dbReference type="InterPro" id="IPR023213">
    <property type="entry name" value="CAT-like_dom_sf"/>
</dbReference>
<dbReference type="InterPro" id="IPR036736">
    <property type="entry name" value="ACP-like_sf"/>
</dbReference>
<dbReference type="SMART" id="SM00823">
    <property type="entry name" value="PKS_PP"/>
    <property type="match status" value="2"/>
</dbReference>
<dbReference type="PROSITE" id="PS50075">
    <property type="entry name" value="CARRIER"/>
    <property type="match status" value="3"/>
</dbReference>
<evidence type="ECO:0000256" key="2">
    <source>
        <dbReference type="ARBA" id="ARBA00004924"/>
    </source>
</evidence>
<dbReference type="PANTHER" id="PTHR45527:SF10">
    <property type="entry name" value="PYOCHELIN SYNTHASE PCHF"/>
    <property type="match status" value="1"/>
</dbReference>
<dbReference type="CDD" id="cd12114">
    <property type="entry name" value="A_NRPS_TlmIV_like"/>
    <property type="match status" value="2"/>
</dbReference>
<evidence type="ECO:0000256" key="6">
    <source>
        <dbReference type="ARBA" id="ARBA00052643"/>
    </source>
</evidence>
<dbReference type="PANTHER" id="PTHR45527">
    <property type="entry name" value="NONRIBOSOMAL PEPTIDE SYNTHETASE"/>
    <property type="match status" value="1"/>
</dbReference>
<feature type="region of interest" description="Disordered" evidence="9">
    <location>
        <begin position="2205"/>
        <end position="2236"/>
    </location>
</feature>
<feature type="domain" description="Carrier" evidence="10">
    <location>
        <begin position="8"/>
        <end position="83"/>
    </location>
</feature>
<dbReference type="InterPro" id="IPR006162">
    <property type="entry name" value="Ppantetheine_attach_site"/>
</dbReference>
<dbReference type="FunFam" id="3.30.300.30:FF:000015">
    <property type="entry name" value="Nonribosomal peptide synthase SidD"/>
    <property type="match status" value="1"/>
</dbReference>
<dbReference type="CDD" id="cd19535">
    <property type="entry name" value="Cyc_NRPS"/>
    <property type="match status" value="2"/>
</dbReference>
<dbReference type="SUPFAM" id="SSF52777">
    <property type="entry name" value="CoA-dependent acyltransferases"/>
    <property type="match status" value="4"/>
</dbReference>
<keyword evidence="5" id="KW-0436">Ligase</keyword>
<evidence type="ECO:0000256" key="1">
    <source>
        <dbReference type="ARBA" id="ARBA00001957"/>
    </source>
</evidence>
<evidence type="ECO:0000256" key="8">
    <source>
        <dbReference type="ARBA" id="ARBA00079103"/>
    </source>
</evidence>
<dbReference type="FunFam" id="3.40.50.12780:FF:000012">
    <property type="entry name" value="Non-ribosomal peptide synthetase"/>
    <property type="match status" value="2"/>
</dbReference>
<dbReference type="InterPro" id="IPR020845">
    <property type="entry name" value="AMP-binding_CS"/>
</dbReference>
<accession>A0A7W8C5G0</accession>
<keyword evidence="12" id="KW-1185">Reference proteome</keyword>
<dbReference type="InterPro" id="IPR025110">
    <property type="entry name" value="AMP-bd_C"/>
</dbReference>
<evidence type="ECO:0000256" key="4">
    <source>
        <dbReference type="ARBA" id="ARBA00022553"/>
    </source>
</evidence>
<dbReference type="Gene3D" id="3.40.50.1820">
    <property type="entry name" value="alpha/beta hydrolase"/>
    <property type="match status" value="1"/>
</dbReference>
<evidence type="ECO:0000313" key="11">
    <source>
        <dbReference type="EMBL" id="MBB5144674.1"/>
    </source>
</evidence>
<dbReference type="InterPro" id="IPR020806">
    <property type="entry name" value="PKS_PP-bd"/>
</dbReference>
<dbReference type="Pfam" id="PF00550">
    <property type="entry name" value="PP-binding"/>
    <property type="match status" value="3"/>
</dbReference>
<dbReference type="NCBIfam" id="NF003417">
    <property type="entry name" value="PRK04813.1"/>
    <property type="match status" value="2"/>
</dbReference>
<reference evidence="11 12" key="1">
    <citation type="submission" date="2020-08" db="EMBL/GenBank/DDBJ databases">
        <title>Genomic Encyclopedia of Type Strains, Phase IV (KMG-IV): sequencing the most valuable type-strain genomes for metagenomic binning, comparative biology and taxonomic classification.</title>
        <authorList>
            <person name="Goeker M."/>
        </authorList>
    </citation>
    <scope>NUCLEOTIDE SEQUENCE [LARGE SCALE GENOMIC DNA]</scope>
    <source>
        <strain evidence="11 12">DSM 11275</strain>
    </source>
</reference>
<dbReference type="EC" id="6.2.1.69" evidence="7"/>
<dbReference type="Gene3D" id="3.30.559.30">
    <property type="entry name" value="Nonribosomal peptide synthetase, condensation domain"/>
    <property type="match status" value="2"/>
</dbReference>
<dbReference type="FunFam" id="3.30.559.30:FF:000006">
    <property type="entry name" value="Yersiniabactin polyketide/non-ribosomal peptide synthetase"/>
    <property type="match status" value="1"/>
</dbReference>
<proteinExistence type="predicted"/>
<evidence type="ECO:0000313" key="12">
    <source>
        <dbReference type="Proteomes" id="UP000539075"/>
    </source>
</evidence>
<dbReference type="InterPro" id="IPR029058">
    <property type="entry name" value="AB_hydrolase_fold"/>
</dbReference>
<organism evidence="11 12">
    <name type="scientific">Desulfovibrio intestinalis</name>
    <dbReference type="NCBI Taxonomy" id="58621"/>
    <lineage>
        <taxon>Bacteria</taxon>
        <taxon>Pseudomonadati</taxon>
        <taxon>Thermodesulfobacteriota</taxon>
        <taxon>Desulfovibrionia</taxon>
        <taxon>Desulfovibrionales</taxon>
        <taxon>Desulfovibrionaceae</taxon>
        <taxon>Desulfovibrio</taxon>
    </lineage>
</organism>
<protein>
    <recommendedName>
        <fullName evidence="8">L-cysteine--[L-cysteinyl-carrier protein] ligase</fullName>
        <ecNumber evidence="7">6.2.1.69</ecNumber>
    </recommendedName>
    <alternativeName>
        <fullName evidence="8">L-cysteine--[L-cysteinyl-carrier protein] ligase</fullName>
    </alternativeName>
</protein>
<feature type="domain" description="Carrier" evidence="10">
    <location>
        <begin position="1061"/>
        <end position="1136"/>
    </location>
</feature>
<comment type="catalytic activity">
    <reaction evidence="6">
        <text>holo-[peptidyl-carrier protein] + L-cysteine + ATP = L-cysteinyl-[peptidyl-carrier protein] + AMP + diphosphate</text>
        <dbReference type="Rhea" id="RHEA:61680"/>
        <dbReference type="Rhea" id="RHEA-COMP:11480"/>
        <dbReference type="Rhea" id="RHEA-COMP:15906"/>
        <dbReference type="ChEBI" id="CHEBI:30616"/>
        <dbReference type="ChEBI" id="CHEBI:33019"/>
        <dbReference type="ChEBI" id="CHEBI:35235"/>
        <dbReference type="ChEBI" id="CHEBI:64479"/>
        <dbReference type="ChEBI" id="CHEBI:144926"/>
        <dbReference type="ChEBI" id="CHEBI:456215"/>
        <dbReference type="EC" id="6.2.1.69"/>
    </reaction>
    <physiologicalReaction direction="left-to-right" evidence="6">
        <dbReference type="Rhea" id="RHEA:61681"/>
    </physiologicalReaction>
</comment>
<comment type="caution">
    <text evidence="11">The sequence shown here is derived from an EMBL/GenBank/DDBJ whole genome shotgun (WGS) entry which is preliminary data.</text>
</comment>
<dbReference type="FunFam" id="3.40.50.980:FF:000001">
    <property type="entry name" value="Non-ribosomal peptide synthetase"/>
    <property type="match status" value="1"/>
</dbReference>
<dbReference type="GO" id="GO:0005737">
    <property type="term" value="C:cytoplasm"/>
    <property type="evidence" value="ECO:0007669"/>
    <property type="project" value="TreeGrafter"/>
</dbReference>
<dbReference type="PROSITE" id="PS00012">
    <property type="entry name" value="PHOSPHOPANTETHEINE"/>
    <property type="match status" value="2"/>
</dbReference>
<dbReference type="InterPro" id="IPR001242">
    <property type="entry name" value="Condensation_dom"/>
</dbReference>
<comment type="cofactor">
    <cofactor evidence="1">
        <name>pantetheine 4'-phosphate</name>
        <dbReference type="ChEBI" id="CHEBI:47942"/>
    </cofactor>
</comment>
<feature type="compositionally biased region" description="Basic and acidic residues" evidence="9">
    <location>
        <begin position="2208"/>
        <end position="2236"/>
    </location>
</feature>
<comment type="pathway">
    <text evidence="2">Siderophore biosynthesis.</text>
</comment>
<dbReference type="InterPro" id="IPR000873">
    <property type="entry name" value="AMP-dep_synth/lig_dom"/>
</dbReference>
<dbReference type="Gene3D" id="3.40.50.12780">
    <property type="entry name" value="N-terminal domain of ligase-like"/>
    <property type="match status" value="2"/>
</dbReference>
<sequence length="2236" mass="248634">MECSQKSNATTPIYADVRRTVQNMLMGAAEFTDNDNLIGLGLDSMKIMRLVNNWRKAGSSVTFAELMASPCLKDWMPLLEKKSSGRSNQRISAAAQEQALSADPFPLTDVQYAYWVGRRDNQLLGGVGCHAYLELDGSNIDPRRLEQAWHSVIDRHPMLRAHFLEDGTQKIPSAYTPPKLEVLNIRHLSSQEADDQMLAIRSALSHRRLQVEAGEVMGITLSLLPQNATRIHLDVDLLVADLQSLYNILRDLSFAYSGKPLPAAQNWSFAAYLEHEKTHRANERTIAEKYWKQRVDSLPHAPRLPMKKNPRDIERPLFVRRSHRLDRKHWQRVEQNALRRGITPAMALLTIYVDTLERWSSESRFFVNMPLFNRQPYGAGIDAMVADFTNILLLTVEHTDLPFWERAKAIQTRFHEDAAHAAYSGVRVLRDLARNGAAESDTPQVVFACTLGMRLVDKQCSETLGKLGYMISQTPQVSLDFQVHDIENEILFAMDAIEELFPEGMLDALFSAYMQRLMAILEDDEDSLNKDIPIPLHTPHAPAEAQPVEDISNHLHASFFAQAKRHGERAALLDGTSGATVSYEALAQQALRIAALLQKNGVSPGDSVAVTLPRGVDQVAAVLGVLASGACYVPISPRQPVSRMEYMHRKADVRFVLTTAGLAAGQKWPGTATLLDVAESATVKPLPHPEYAGSGTLAYIIFTSGSTGMPKGVAIEHAAAWNTVQAVNSQANVTEHDRVLAVSALEFDLSVYDIFGVLGAGGQVVLVPDEAWRDAAVWHAIILRHRVTIWNSVPILLDMLLTAAEDAPQSGQLPLRVSMLSGDRIPLDLPEKLWNRAPQCLFVAMGGATEAAIWSNIFHVTSVPPAHWTSIPYGNPLPSQRYRVVDQRGRDCPPWRPGELWIGGAGVARGYVGDADLTAQRFINLDGQRWYRTGDLGRYWPDGTIEFLGRMDFQLKIRGHRIEPGEIEAALLRHPNILQAAVTAVNNEHGTRRLVAYVAQSENTASGDLAEFLLQNLPEYMVPEIYVALDKLPLNANGKVDRKALPAVDPSAQADRASGDEPQSLLQQKLAAIWQQELGQNRVGIHDNFFQSGGDSLLATRMVSRIHRDLGLTLPLDKLFLAPTIAQIATHLEHAAHARKEEQNNTALPAIVPDPASRHKAFPLTDIQHAYWIGRMGTYELGHVSSHIFFEFDSTELDIPRLETACQKVVARHDMLRAVFLSESGQRVLETVPGYRINVRDMRSAASDMAEAELKRTRTVMSCQMLSVDTWPLFDIRAIIYQGPDGTHTRLFLDFDALIADAWSFFLLVEEWMAFYDNPGLKLPGLELTFRDYVLAESAIAQTEQYHRDREYWLAKVDTLPPAPALPLACQPSKLDNPGFVRKSQVLESRQWFRIKENAAQAGVTPSGLLISAYAEILGMWSQNSRFTLNLTQFNRLPMHQQVDAIVGDFTSLVLLAVDSNSAPTFAGRARELQRQLWEDMDHKLFNGVQVLREKTRRAGGRMEGMPVVFTGAVKTGSSEKSATALKRLGDMVSGCAQTPQVWLDHQTYEQDGALVLNWDAVKGLFPEGMIDHMFQVYINLLHALADEKTWELAAPAALPESQQHIRKAFNHTTEVQQEATLLELFKQQLALHQQDMALVSGTRTLSYSDLNQLARAAACEAMQKGLRPRTLAAVVMEKGWEQVVACLAIFMSGAAYLPLAPDTPEERLHWILRDSEVGVVFTQSSVAARIHWPDNIKTISVDALDAADDRDDMEELPPQPADLAYVIYTSGSTGRPKGVMIDHRGAANTILDINDRFNVGATDRILALSALQFDLSVYDIFGMLACGGALVMPDPQSLKEPGHWLRLIHEHHVTLWNSVPALMHMLATHMTDTSETLPAALRLALLSGDWIPTDLPENLKKLAPSLHLVSLGGATEASIWSVAHYPVEAPGENWASIPYGRPLKNQRLYVLDAQMRQRPDWVSGHLYIGGIGLALGYWHDETKTANAFVTHPHTGERLYRTGDMARHRPEGVLEFLGRDDFQVKIQGHRIELGEIEACLLRHPSVREAVTVVAGEGETRRLVCFVVPHTDGLSDEPELLTFLQRSVPAYMLPSAIIPVDSLPLTGNGKVDRTALAAKAGAHKPAKDPHTIALPRNDLELQIAAMWAETLAREHVGRNENFFETGGNSLLAVRLTNRLREHFSKDLPVITVFEFPTVAAQANLLAAGRQEHTPTADTRGDKRRNTVQMLRDRRQTR</sequence>
<dbReference type="GO" id="GO:0043041">
    <property type="term" value="P:amino acid activation for nonribosomal peptide biosynthetic process"/>
    <property type="evidence" value="ECO:0007669"/>
    <property type="project" value="TreeGrafter"/>
</dbReference>
<dbReference type="Pfam" id="PF13193">
    <property type="entry name" value="AMP-binding_C"/>
    <property type="match status" value="2"/>
</dbReference>
<dbReference type="NCBIfam" id="TIGR01733">
    <property type="entry name" value="AA-adenyl-dom"/>
    <property type="match status" value="2"/>
</dbReference>
<dbReference type="EMBL" id="JACHGO010000010">
    <property type="protein sequence ID" value="MBB5144674.1"/>
    <property type="molecule type" value="Genomic_DNA"/>
</dbReference>
<gene>
    <name evidence="11" type="ORF">HNQ38_002792</name>
</gene>
<evidence type="ECO:0000256" key="9">
    <source>
        <dbReference type="SAM" id="MobiDB-lite"/>
    </source>
</evidence>
<dbReference type="GO" id="GO:0031177">
    <property type="term" value="F:phosphopantetheine binding"/>
    <property type="evidence" value="ECO:0007669"/>
    <property type="project" value="InterPro"/>
</dbReference>
<dbReference type="Gene3D" id="3.30.300.30">
    <property type="match status" value="2"/>
</dbReference>
<dbReference type="FunFam" id="3.30.559.10:FF:000023">
    <property type="entry name" value="Non-ribosomal peptide synthetase"/>
    <property type="match status" value="2"/>
</dbReference>
<keyword evidence="3" id="KW-0596">Phosphopantetheine</keyword>
<evidence type="ECO:0000256" key="7">
    <source>
        <dbReference type="ARBA" id="ARBA00066651"/>
    </source>
</evidence>
<name>A0A7W8C5G0_9BACT</name>
<evidence type="ECO:0000259" key="10">
    <source>
        <dbReference type="PROSITE" id="PS50075"/>
    </source>
</evidence>
<dbReference type="InterPro" id="IPR045851">
    <property type="entry name" value="AMP-bd_C_sf"/>
</dbReference>
<dbReference type="InterPro" id="IPR010071">
    <property type="entry name" value="AA_adenyl_dom"/>
</dbReference>
<dbReference type="Gene3D" id="1.10.1200.10">
    <property type="entry name" value="ACP-like"/>
    <property type="match status" value="2"/>
</dbReference>
<dbReference type="Pfam" id="PF00501">
    <property type="entry name" value="AMP-binding"/>
    <property type="match status" value="2"/>
</dbReference>
<evidence type="ECO:0000256" key="5">
    <source>
        <dbReference type="ARBA" id="ARBA00022598"/>
    </source>
</evidence>
<dbReference type="Pfam" id="PF00668">
    <property type="entry name" value="Condensation"/>
    <property type="match status" value="2"/>
</dbReference>
<feature type="domain" description="Carrier" evidence="10">
    <location>
        <begin position="2133"/>
        <end position="2208"/>
    </location>
</feature>
<evidence type="ECO:0000256" key="3">
    <source>
        <dbReference type="ARBA" id="ARBA00022450"/>
    </source>
</evidence>
<dbReference type="GO" id="GO:0044550">
    <property type="term" value="P:secondary metabolite biosynthetic process"/>
    <property type="evidence" value="ECO:0007669"/>
    <property type="project" value="UniProtKB-ARBA"/>
</dbReference>
<dbReference type="SUPFAM" id="SSF47336">
    <property type="entry name" value="ACP-like"/>
    <property type="match status" value="3"/>
</dbReference>
<dbReference type="GO" id="GO:0016874">
    <property type="term" value="F:ligase activity"/>
    <property type="evidence" value="ECO:0007669"/>
    <property type="project" value="UniProtKB-KW"/>
</dbReference>
<dbReference type="SUPFAM" id="SSF56801">
    <property type="entry name" value="Acetyl-CoA synthetase-like"/>
    <property type="match status" value="2"/>
</dbReference>
<dbReference type="GO" id="GO:0000036">
    <property type="term" value="F:acyl carrier activity"/>
    <property type="evidence" value="ECO:0007669"/>
    <property type="project" value="TreeGrafter"/>
</dbReference>
<dbReference type="FunFam" id="3.30.300.30:FF:000010">
    <property type="entry name" value="Enterobactin synthetase component F"/>
    <property type="match status" value="1"/>
</dbReference>
<dbReference type="RefSeq" id="WP_183722162.1">
    <property type="nucleotide sequence ID" value="NZ_JACHGO010000010.1"/>
</dbReference>
<dbReference type="PROSITE" id="PS00455">
    <property type="entry name" value="AMP_BINDING"/>
    <property type="match status" value="2"/>
</dbReference>
<keyword evidence="4" id="KW-0597">Phosphoprotein</keyword>